<dbReference type="InterPro" id="IPR007862">
    <property type="entry name" value="Adenylate_kinase_lid-dom"/>
</dbReference>
<comment type="caution">
    <text evidence="6">Lacks conserved residue(s) required for the propagation of feature annotation.</text>
</comment>
<comment type="subunit">
    <text evidence="6 8">Monomer.</text>
</comment>
<evidence type="ECO:0000256" key="1">
    <source>
        <dbReference type="ARBA" id="ARBA00022679"/>
    </source>
</evidence>
<dbReference type="NCBIfam" id="NF001380">
    <property type="entry name" value="PRK00279.1-2"/>
    <property type="match status" value="1"/>
</dbReference>
<feature type="binding site" evidence="6">
    <location>
        <position position="39"/>
    </location>
    <ligand>
        <name>AMP</name>
        <dbReference type="ChEBI" id="CHEBI:456215"/>
    </ligand>
</feature>
<name>A0A0R1LXD0_9LACO</name>
<feature type="domain" description="Adenylate kinase active site lid" evidence="9">
    <location>
        <begin position="130"/>
        <end position="166"/>
    </location>
</feature>
<evidence type="ECO:0000256" key="5">
    <source>
        <dbReference type="ARBA" id="ARBA00022840"/>
    </source>
</evidence>
<dbReference type="UniPathway" id="UPA00588">
    <property type="reaction ID" value="UER00649"/>
</dbReference>
<dbReference type="EMBL" id="AZEF01000053">
    <property type="protein sequence ID" value="KRL00311.1"/>
    <property type="molecule type" value="Genomic_DNA"/>
</dbReference>
<dbReference type="Pfam" id="PF00406">
    <property type="entry name" value="ADK"/>
    <property type="match status" value="1"/>
</dbReference>
<dbReference type="FunFam" id="3.40.50.300:FF:000106">
    <property type="entry name" value="Adenylate kinase mitochondrial"/>
    <property type="match status" value="1"/>
</dbReference>
<feature type="binding site" evidence="6">
    <location>
        <begin position="139"/>
        <end position="140"/>
    </location>
    <ligand>
        <name>ATP</name>
        <dbReference type="ChEBI" id="CHEBI:30616"/>
    </ligand>
</feature>
<dbReference type="GO" id="GO:0005737">
    <property type="term" value="C:cytoplasm"/>
    <property type="evidence" value="ECO:0007669"/>
    <property type="project" value="UniProtKB-SubCell"/>
</dbReference>
<keyword evidence="5 6" id="KW-0067">ATP-binding</keyword>
<protein>
    <recommendedName>
        <fullName evidence="6 8">Adenylate kinase</fullName>
        <shortName evidence="6">AK</shortName>
        <ecNumber evidence="6 8">2.7.4.3</ecNumber>
    </recommendedName>
    <alternativeName>
        <fullName evidence="6">ATP-AMP transphosphorylase</fullName>
    </alternativeName>
    <alternativeName>
        <fullName evidence="6">ATP:AMP phosphotransferase</fullName>
    </alternativeName>
    <alternativeName>
        <fullName evidence="6">Adenylate monophosphate kinase</fullName>
    </alternativeName>
</protein>
<feature type="binding site" evidence="6">
    <location>
        <position position="136"/>
    </location>
    <ligand>
        <name>Zn(2+)</name>
        <dbReference type="ChEBI" id="CHEBI:29105"/>
        <note>structural</note>
    </ligand>
</feature>
<evidence type="ECO:0000256" key="7">
    <source>
        <dbReference type="RuleBase" id="RU003330"/>
    </source>
</evidence>
<comment type="subcellular location">
    <subcellularLocation>
        <location evidence="6 8">Cytoplasm</location>
    </subcellularLocation>
</comment>
<comment type="similarity">
    <text evidence="6 7">Belongs to the adenylate kinase family.</text>
</comment>
<feature type="region of interest" description="NMP" evidence="6">
    <location>
        <begin position="33"/>
        <end position="62"/>
    </location>
</feature>
<evidence type="ECO:0000256" key="4">
    <source>
        <dbReference type="ARBA" id="ARBA00022777"/>
    </source>
</evidence>
<dbReference type="PRINTS" id="PR00094">
    <property type="entry name" value="ADENYLTKNASE"/>
</dbReference>
<dbReference type="GO" id="GO:0004017">
    <property type="term" value="F:AMP kinase activity"/>
    <property type="evidence" value="ECO:0007669"/>
    <property type="project" value="UniProtKB-UniRule"/>
</dbReference>
<dbReference type="SUPFAM" id="SSF52540">
    <property type="entry name" value="P-loop containing nucleoside triphosphate hydrolases"/>
    <property type="match status" value="1"/>
</dbReference>
<evidence type="ECO:0000256" key="3">
    <source>
        <dbReference type="ARBA" id="ARBA00022741"/>
    </source>
</evidence>
<dbReference type="STRING" id="1423731.FC81_GL000088"/>
<dbReference type="NCBIfam" id="TIGR01351">
    <property type="entry name" value="adk"/>
    <property type="match status" value="1"/>
</dbReference>
<keyword evidence="6" id="KW-0862">Zinc</keyword>
<dbReference type="Pfam" id="PF05191">
    <property type="entry name" value="ADK_lid"/>
    <property type="match status" value="1"/>
</dbReference>
<comment type="caution">
    <text evidence="10">The sequence shown here is derived from an EMBL/GenBank/DDBJ whole genome shotgun (WGS) entry which is preliminary data.</text>
</comment>
<feature type="binding site" evidence="6">
    <location>
        <begin position="13"/>
        <end position="18"/>
    </location>
    <ligand>
        <name>ATP</name>
        <dbReference type="ChEBI" id="CHEBI:30616"/>
    </ligand>
</feature>
<evidence type="ECO:0000313" key="10">
    <source>
        <dbReference type="EMBL" id="KRL00311.1"/>
    </source>
</evidence>
<evidence type="ECO:0000256" key="6">
    <source>
        <dbReference type="HAMAP-Rule" id="MF_00235"/>
    </source>
</evidence>
<dbReference type="InterPro" id="IPR006259">
    <property type="entry name" value="Adenyl_kin_sub"/>
</dbReference>
<keyword evidence="6" id="KW-0963">Cytoplasm</keyword>
<dbReference type="InterPro" id="IPR000850">
    <property type="entry name" value="Adenylat/UMP-CMP_kin"/>
</dbReference>
<comment type="domain">
    <text evidence="6">Consists of three domains, a large central CORE domain and two small peripheral domains, NMPbind and LID, which undergo movements during catalysis. The LID domain closes over the site of phosphoryl transfer upon ATP binding. Assembling and dissambling the active center during each catalytic cycle provides an effective means to prevent ATP hydrolysis. Some bacteria have evolved a zinc-coordinating structure that stabilizes the LID domain.</text>
</comment>
<keyword evidence="6" id="KW-0479">Metal-binding</keyword>
<proteinExistence type="inferred from homology"/>
<dbReference type="CDD" id="cd01428">
    <property type="entry name" value="ADK"/>
    <property type="match status" value="1"/>
</dbReference>
<dbReference type="PROSITE" id="PS00113">
    <property type="entry name" value="ADENYLATE_KINASE"/>
    <property type="match status" value="1"/>
</dbReference>
<keyword evidence="3 6" id="KW-0547">Nucleotide-binding</keyword>
<feature type="binding site" evidence="6">
    <location>
        <position position="175"/>
    </location>
    <ligand>
        <name>AMP</name>
        <dbReference type="ChEBI" id="CHEBI:456215"/>
    </ligand>
</feature>
<feature type="binding site" evidence="6">
    <location>
        <position position="203"/>
    </location>
    <ligand>
        <name>ATP</name>
        <dbReference type="ChEBI" id="CHEBI:30616"/>
    </ligand>
</feature>
<dbReference type="InterPro" id="IPR027417">
    <property type="entry name" value="P-loop_NTPase"/>
</dbReference>
<comment type="catalytic activity">
    <reaction evidence="6 8">
        <text>AMP + ATP = 2 ADP</text>
        <dbReference type="Rhea" id="RHEA:12973"/>
        <dbReference type="ChEBI" id="CHEBI:30616"/>
        <dbReference type="ChEBI" id="CHEBI:456215"/>
        <dbReference type="ChEBI" id="CHEBI:456216"/>
        <dbReference type="EC" id="2.7.4.3"/>
    </reaction>
</comment>
<dbReference type="NCBIfam" id="NF001381">
    <property type="entry name" value="PRK00279.1-3"/>
    <property type="match status" value="1"/>
</dbReference>
<feature type="binding site" evidence="6">
    <location>
        <position position="95"/>
    </location>
    <ligand>
        <name>AMP</name>
        <dbReference type="ChEBI" id="CHEBI:456215"/>
    </ligand>
</feature>
<feature type="binding site" evidence="6">
    <location>
        <begin position="60"/>
        <end position="62"/>
    </location>
    <ligand>
        <name>AMP</name>
        <dbReference type="ChEBI" id="CHEBI:456215"/>
    </ligand>
</feature>
<organism evidence="10 11">
    <name type="scientific">Liquorilactobacillus capillatus DSM 19910</name>
    <dbReference type="NCBI Taxonomy" id="1423731"/>
    <lineage>
        <taxon>Bacteria</taxon>
        <taxon>Bacillati</taxon>
        <taxon>Bacillota</taxon>
        <taxon>Bacilli</taxon>
        <taxon>Lactobacillales</taxon>
        <taxon>Lactobacillaceae</taxon>
        <taxon>Liquorilactobacillus</taxon>
    </lineage>
</organism>
<reference evidence="10 11" key="1">
    <citation type="journal article" date="2015" name="Genome Announc.">
        <title>Expanding the biotechnology potential of lactobacilli through comparative genomics of 213 strains and associated genera.</title>
        <authorList>
            <person name="Sun Z."/>
            <person name="Harris H.M."/>
            <person name="McCann A."/>
            <person name="Guo C."/>
            <person name="Argimon S."/>
            <person name="Zhang W."/>
            <person name="Yang X."/>
            <person name="Jeffery I.B."/>
            <person name="Cooney J.C."/>
            <person name="Kagawa T.F."/>
            <person name="Liu W."/>
            <person name="Song Y."/>
            <person name="Salvetti E."/>
            <person name="Wrobel A."/>
            <person name="Rasinkangas P."/>
            <person name="Parkhill J."/>
            <person name="Rea M.C."/>
            <person name="O'Sullivan O."/>
            <person name="Ritari J."/>
            <person name="Douillard F.P."/>
            <person name="Paul Ross R."/>
            <person name="Yang R."/>
            <person name="Briner A.E."/>
            <person name="Felis G.E."/>
            <person name="de Vos W.M."/>
            <person name="Barrangou R."/>
            <person name="Klaenhammer T.R."/>
            <person name="Caufield P.W."/>
            <person name="Cui Y."/>
            <person name="Zhang H."/>
            <person name="O'Toole P.W."/>
        </authorList>
    </citation>
    <scope>NUCLEOTIDE SEQUENCE [LARGE SCALE GENOMIC DNA]</scope>
    <source>
        <strain evidence="10 11">DSM 19910</strain>
    </source>
</reference>
<feature type="binding site" evidence="6">
    <location>
        <begin position="88"/>
        <end position="91"/>
    </location>
    <ligand>
        <name>AMP</name>
        <dbReference type="ChEBI" id="CHEBI:456215"/>
    </ligand>
</feature>
<evidence type="ECO:0000313" key="11">
    <source>
        <dbReference type="Proteomes" id="UP000051621"/>
    </source>
</evidence>
<dbReference type="PATRIC" id="fig|1423731.3.peg.91"/>
<feature type="binding site" evidence="6">
    <location>
        <position position="130"/>
    </location>
    <ligand>
        <name>ATP</name>
        <dbReference type="ChEBI" id="CHEBI:30616"/>
    </ligand>
</feature>
<dbReference type="GO" id="GO:0008270">
    <property type="term" value="F:zinc ion binding"/>
    <property type="evidence" value="ECO:0007669"/>
    <property type="project" value="UniProtKB-UniRule"/>
</dbReference>
<feature type="binding site" evidence="6">
    <location>
        <position position="156"/>
    </location>
    <ligand>
        <name>Zn(2+)</name>
        <dbReference type="ChEBI" id="CHEBI:29105"/>
        <note>structural</note>
    </ligand>
</feature>
<dbReference type="InterPro" id="IPR033690">
    <property type="entry name" value="Adenylat_kinase_CS"/>
</dbReference>
<dbReference type="EC" id="2.7.4.3" evidence="6 8"/>
<evidence type="ECO:0000259" key="9">
    <source>
        <dbReference type="Pfam" id="PF05191"/>
    </source>
</evidence>
<feature type="binding site" evidence="6">
    <location>
        <position position="164"/>
    </location>
    <ligand>
        <name>AMP</name>
        <dbReference type="ChEBI" id="CHEBI:456215"/>
    </ligand>
</feature>
<dbReference type="GO" id="GO:0005524">
    <property type="term" value="F:ATP binding"/>
    <property type="evidence" value="ECO:0007669"/>
    <property type="project" value="UniProtKB-UniRule"/>
</dbReference>
<feature type="binding site" evidence="6">
    <location>
        <position position="153"/>
    </location>
    <ligand>
        <name>Zn(2+)</name>
        <dbReference type="ChEBI" id="CHEBI:29105"/>
        <note>structural</note>
    </ligand>
</feature>
<keyword evidence="4 6" id="KW-0418">Kinase</keyword>
<feature type="binding site" evidence="6">
    <location>
        <position position="133"/>
    </location>
    <ligand>
        <name>Zn(2+)</name>
        <dbReference type="ChEBI" id="CHEBI:29105"/>
        <note>structural</note>
    </ligand>
</feature>
<comment type="function">
    <text evidence="6">Catalyzes the reversible transfer of the terminal phosphate group between ATP and AMP. Plays an important role in cellular energy homeostasis and in adenine nucleotide metabolism.</text>
</comment>
<dbReference type="AlphaFoldDB" id="A0A0R1LXD0"/>
<dbReference type="HAMAP" id="MF_00235">
    <property type="entry name" value="Adenylate_kinase_Adk"/>
    <property type="match status" value="1"/>
</dbReference>
<keyword evidence="1 6" id="KW-0808">Transferase</keyword>
<gene>
    <name evidence="6" type="primary">adk</name>
    <name evidence="10" type="ORF">FC81_GL000088</name>
</gene>
<sequence>MTAMNLMLMGLPGAGKGTQAERIVDEYKIPHISTGDIFRAAIKNKTPMGLKAKGFIDKGQLVPDEVTNGIVKERLSEADTKVGYLLDGFPRNMVQAQALDQIGQALERELAGVINIHVDPSSLLERLTGRFICRNCGATYHKVFNPTKVKGICDRCGGTEFFQREDDKPETVKKRLEVNIKMNTPLLDFYKQKGLLHEVNGNQAIEKVFADVKEILDQLK</sequence>
<accession>A0A0R1LXD0</accession>
<keyword evidence="2 6" id="KW-0545">Nucleotide biosynthesis</keyword>
<dbReference type="GO" id="GO:0044209">
    <property type="term" value="P:AMP salvage"/>
    <property type="evidence" value="ECO:0007669"/>
    <property type="project" value="UniProtKB-UniRule"/>
</dbReference>
<evidence type="ECO:0000256" key="2">
    <source>
        <dbReference type="ARBA" id="ARBA00022727"/>
    </source>
</evidence>
<comment type="pathway">
    <text evidence="6">Purine metabolism; AMP biosynthesis via salvage pathway; AMP from ADP: step 1/1.</text>
</comment>
<evidence type="ECO:0000256" key="8">
    <source>
        <dbReference type="RuleBase" id="RU003331"/>
    </source>
</evidence>
<dbReference type="Proteomes" id="UP000051621">
    <property type="component" value="Unassembled WGS sequence"/>
</dbReference>
<dbReference type="Gene3D" id="3.40.50.300">
    <property type="entry name" value="P-loop containing nucleotide triphosphate hydrolases"/>
    <property type="match status" value="1"/>
</dbReference>
<dbReference type="PANTHER" id="PTHR23359">
    <property type="entry name" value="NUCLEOTIDE KINASE"/>
    <property type="match status" value="1"/>
</dbReference>
<keyword evidence="11" id="KW-1185">Reference proteome</keyword>
<feature type="binding site" evidence="6">
    <location>
        <position position="34"/>
    </location>
    <ligand>
        <name>AMP</name>
        <dbReference type="ChEBI" id="CHEBI:456215"/>
    </ligand>
</feature>